<keyword evidence="5" id="KW-0808">Transferase</keyword>
<evidence type="ECO:0000256" key="8">
    <source>
        <dbReference type="ARBA" id="ARBA00022777"/>
    </source>
</evidence>
<evidence type="ECO:0000256" key="19">
    <source>
        <dbReference type="SAM" id="Phobius"/>
    </source>
</evidence>
<keyword evidence="6 19" id="KW-0812">Transmembrane</keyword>
<dbReference type="GO" id="GO:0005524">
    <property type="term" value="F:ATP binding"/>
    <property type="evidence" value="ECO:0007669"/>
    <property type="project" value="UniProtKB-KW"/>
</dbReference>
<name>A0A1H1YCK0_9PSED</name>
<keyword evidence="7 17" id="KW-0547">Nucleotide-binding</keyword>
<evidence type="ECO:0000313" key="20">
    <source>
        <dbReference type="EMBL" id="SDT19095.1"/>
    </source>
</evidence>
<dbReference type="Gene3D" id="1.10.287.3610">
    <property type="match status" value="1"/>
</dbReference>
<evidence type="ECO:0000256" key="2">
    <source>
        <dbReference type="ARBA" id="ARBA00005967"/>
    </source>
</evidence>
<dbReference type="GO" id="GO:0008654">
    <property type="term" value="P:phospholipid biosynthetic process"/>
    <property type="evidence" value="ECO:0007669"/>
    <property type="project" value="UniProtKB-KW"/>
</dbReference>
<keyword evidence="18" id="KW-0460">Magnesium</keyword>
<keyword evidence="11" id="KW-0443">Lipid metabolism</keyword>
<dbReference type="PANTHER" id="PTHR34299:SF1">
    <property type="entry name" value="DIACYLGLYCEROL KINASE"/>
    <property type="match status" value="1"/>
</dbReference>
<keyword evidence="10 19" id="KW-1133">Transmembrane helix</keyword>
<comment type="subcellular location">
    <subcellularLocation>
        <location evidence="1">Cell membrane</location>
        <topology evidence="1">Multi-pass membrane protein</topology>
    </subcellularLocation>
</comment>
<evidence type="ECO:0000256" key="10">
    <source>
        <dbReference type="ARBA" id="ARBA00022989"/>
    </source>
</evidence>
<evidence type="ECO:0000256" key="13">
    <source>
        <dbReference type="ARBA" id="ARBA00023209"/>
    </source>
</evidence>
<feature type="binding site" evidence="16">
    <location>
        <position position="65"/>
    </location>
    <ligand>
        <name>substrate</name>
    </ligand>
</feature>
<feature type="transmembrane region" description="Helical" evidence="19">
    <location>
        <begin position="92"/>
        <end position="113"/>
    </location>
</feature>
<evidence type="ECO:0000256" key="3">
    <source>
        <dbReference type="ARBA" id="ARBA00022475"/>
    </source>
</evidence>
<evidence type="ECO:0000256" key="16">
    <source>
        <dbReference type="PIRSR" id="PIRSR600829-2"/>
    </source>
</evidence>
<dbReference type="Proteomes" id="UP000243359">
    <property type="component" value="Chromosome I"/>
</dbReference>
<feature type="binding site" evidence="18">
    <location>
        <position position="24"/>
    </location>
    <ligand>
        <name>a divalent metal cation</name>
        <dbReference type="ChEBI" id="CHEBI:60240"/>
    </ligand>
</feature>
<evidence type="ECO:0000256" key="14">
    <source>
        <dbReference type="ARBA" id="ARBA00023264"/>
    </source>
</evidence>
<evidence type="ECO:0000313" key="21">
    <source>
        <dbReference type="Proteomes" id="UP000243359"/>
    </source>
</evidence>
<dbReference type="InterPro" id="IPR036945">
    <property type="entry name" value="DAGK_sf"/>
</dbReference>
<comment type="similarity">
    <text evidence="2">Belongs to the bacterial diacylglycerol kinase family.</text>
</comment>
<reference evidence="21" key="1">
    <citation type="submission" date="2016-10" db="EMBL/GenBank/DDBJ databases">
        <authorList>
            <person name="Varghese N."/>
            <person name="Submissions S."/>
        </authorList>
    </citation>
    <scope>NUCLEOTIDE SEQUENCE [LARGE SCALE GENOMIC DNA]</scope>
    <source>
        <strain evidence="21">KCTC 32247</strain>
    </source>
</reference>
<keyword evidence="18" id="KW-0479">Metal-binding</keyword>
<dbReference type="AlphaFoldDB" id="A0A1H1YCK0"/>
<dbReference type="CDD" id="cd14263">
    <property type="entry name" value="DAGK_IM_like"/>
    <property type="match status" value="1"/>
</dbReference>
<protein>
    <submittedName>
        <fullName evidence="20">Diacylglycerol kinase (ATP)</fullName>
    </submittedName>
</protein>
<keyword evidence="8 20" id="KW-0418">Kinase</keyword>
<evidence type="ECO:0000256" key="5">
    <source>
        <dbReference type="ARBA" id="ARBA00022679"/>
    </source>
</evidence>
<feature type="transmembrane region" description="Helical" evidence="19">
    <location>
        <begin position="49"/>
        <end position="71"/>
    </location>
</feature>
<evidence type="ECO:0000256" key="11">
    <source>
        <dbReference type="ARBA" id="ARBA00023098"/>
    </source>
</evidence>
<evidence type="ECO:0000256" key="15">
    <source>
        <dbReference type="PIRSR" id="PIRSR600829-1"/>
    </source>
</evidence>
<proteinExistence type="inferred from homology"/>
<feature type="binding site" evidence="17">
    <location>
        <position position="72"/>
    </location>
    <ligand>
        <name>ATP</name>
        <dbReference type="ChEBI" id="CHEBI:30616"/>
    </ligand>
</feature>
<dbReference type="RefSeq" id="WP_090351247.1">
    <property type="nucleotide sequence ID" value="NZ_LT629751.1"/>
</dbReference>
<evidence type="ECO:0000256" key="7">
    <source>
        <dbReference type="ARBA" id="ARBA00022741"/>
    </source>
</evidence>
<evidence type="ECO:0000256" key="17">
    <source>
        <dbReference type="PIRSR" id="PIRSR600829-3"/>
    </source>
</evidence>
<feature type="binding site" evidence="17">
    <location>
        <begin position="81"/>
        <end position="83"/>
    </location>
    <ligand>
        <name>ATP</name>
        <dbReference type="ChEBI" id="CHEBI:30616"/>
    </ligand>
</feature>
<feature type="binding site" evidence="17">
    <location>
        <begin position="90"/>
        <end position="91"/>
    </location>
    <ligand>
        <name>ATP</name>
        <dbReference type="ChEBI" id="CHEBI:30616"/>
    </ligand>
</feature>
<gene>
    <name evidence="20" type="ORF">SAMN05216221_3742</name>
</gene>
<dbReference type="Pfam" id="PF01219">
    <property type="entry name" value="DAGK_prokar"/>
    <property type="match status" value="1"/>
</dbReference>
<feature type="active site" description="Proton acceptor" evidence="15">
    <location>
        <position position="65"/>
    </location>
</feature>
<sequence length="118" mass="12346">MKGQPFIRRVGFALHGLRLAVQREGSLRTHLLATTAVLVLLLATRPAPLWWALLALAVGLVLVAELVNSALEALIDHLHPERHPEIGAAKDIAAGAALVASGIAVVVGVAFGLDWLAG</sequence>
<dbReference type="GO" id="GO:0046872">
    <property type="term" value="F:metal ion binding"/>
    <property type="evidence" value="ECO:0007669"/>
    <property type="project" value="UniProtKB-KW"/>
</dbReference>
<evidence type="ECO:0000256" key="4">
    <source>
        <dbReference type="ARBA" id="ARBA00022516"/>
    </source>
</evidence>
<feature type="transmembrane region" description="Helical" evidence="19">
    <location>
        <begin position="27"/>
        <end position="43"/>
    </location>
</feature>
<evidence type="ECO:0000256" key="12">
    <source>
        <dbReference type="ARBA" id="ARBA00023136"/>
    </source>
</evidence>
<keyword evidence="14" id="KW-1208">Phospholipid metabolism</keyword>
<dbReference type="GO" id="GO:0016301">
    <property type="term" value="F:kinase activity"/>
    <property type="evidence" value="ECO:0007669"/>
    <property type="project" value="UniProtKB-KW"/>
</dbReference>
<accession>A0A1H1YCK0</accession>
<evidence type="ECO:0000256" key="1">
    <source>
        <dbReference type="ARBA" id="ARBA00004651"/>
    </source>
</evidence>
<feature type="binding site" evidence="18">
    <location>
        <position position="72"/>
    </location>
    <ligand>
        <name>a divalent metal cation</name>
        <dbReference type="ChEBI" id="CHEBI:60240"/>
    </ligand>
</feature>
<dbReference type="EMBL" id="LT629751">
    <property type="protein sequence ID" value="SDT19095.1"/>
    <property type="molecule type" value="Genomic_DNA"/>
</dbReference>
<dbReference type="InterPro" id="IPR000829">
    <property type="entry name" value="DAGK"/>
</dbReference>
<keyword evidence="3" id="KW-1003">Cell membrane</keyword>
<comment type="cofactor">
    <cofactor evidence="18">
        <name>Mg(2+)</name>
        <dbReference type="ChEBI" id="CHEBI:18420"/>
    </cofactor>
    <text evidence="18">Mn(2+), Zn(2+), Cd(2+) and Co(2+) support activity to lesser extents.</text>
</comment>
<dbReference type="PANTHER" id="PTHR34299">
    <property type="entry name" value="DIACYLGLYCEROL KINASE"/>
    <property type="match status" value="1"/>
</dbReference>
<dbReference type="STRING" id="1392877.SAMN05216221_3742"/>
<evidence type="ECO:0000256" key="18">
    <source>
        <dbReference type="PIRSR" id="PIRSR600829-4"/>
    </source>
</evidence>
<keyword evidence="13" id="KW-0594">Phospholipid biosynthesis</keyword>
<evidence type="ECO:0000256" key="9">
    <source>
        <dbReference type="ARBA" id="ARBA00022840"/>
    </source>
</evidence>
<keyword evidence="21" id="KW-1185">Reference proteome</keyword>
<keyword evidence="4" id="KW-0444">Lipid biosynthesis</keyword>
<keyword evidence="12 19" id="KW-0472">Membrane</keyword>
<evidence type="ECO:0000256" key="6">
    <source>
        <dbReference type="ARBA" id="ARBA00022692"/>
    </source>
</evidence>
<keyword evidence="9 17" id="KW-0067">ATP-binding</keyword>
<feature type="binding site" evidence="17">
    <location>
        <position position="24"/>
    </location>
    <ligand>
        <name>ATP</name>
        <dbReference type="ChEBI" id="CHEBI:30616"/>
    </ligand>
</feature>
<dbReference type="GO" id="GO:0005886">
    <property type="term" value="C:plasma membrane"/>
    <property type="evidence" value="ECO:0007669"/>
    <property type="project" value="UniProtKB-SubCell"/>
</dbReference>
<organism evidence="20 21">
    <name type="scientific">Pseudomonas oryzae</name>
    <dbReference type="NCBI Taxonomy" id="1392877"/>
    <lineage>
        <taxon>Bacteria</taxon>
        <taxon>Pseudomonadati</taxon>
        <taxon>Pseudomonadota</taxon>
        <taxon>Gammaproteobacteria</taxon>
        <taxon>Pseudomonadales</taxon>
        <taxon>Pseudomonadaceae</taxon>
        <taxon>Pseudomonas</taxon>
    </lineage>
</organism>